<sequence length="263" mass="27318">MTDTAVAPALSVLRGVRRVAVIAIIVSLVVAAALGIFALLSGDFGQLQGQILLTTLTVAAFGTTALCHLAVVRRAVRAVGYVGIAVSVGAAASALVLIWYYIGSQWDDGATFWWKALAVLSIAALSLAQANLLLLLADRPQLAIRIALGITLVAIAVVAVMLAVPTLSDGEIPGYENGETYWRIFGVIAILDVLGTIALPVLGLVLRREGAGHAPHEAVPPAPDMLALDPELAARLDAAAQTAGVPREQFARELLARALDTAP</sequence>
<feature type="transmembrane region" description="Helical" evidence="1">
    <location>
        <begin position="78"/>
        <end position="102"/>
    </location>
</feature>
<dbReference type="AlphaFoldDB" id="A0A387BET2"/>
<feature type="transmembrane region" description="Helical" evidence="1">
    <location>
        <begin position="19"/>
        <end position="39"/>
    </location>
</feature>
<dbReference type="RefSeq" id="WP_120761341.1">
    <property type="nucleotide sequence ID" value="NZ_CP032630.1"/>
</dbReference>
<keyword evidence="1" id="KW-0812">Transmembrane</keyword>
<dbReference type="KEGG" id="lyd:D7I47_01110"/>
<accession>A0A387BET2</accession>
<keyword evidence="1" id="KW-1133">Transmembrane helix</keyword>
<feature type="transmembrane region" description="Helical" evidence="1">
    <location>
        <begin position="142"/>
        <end position="164"/>
    </location>
</feature>
<evidence type="ECO:0000256" key="1">
    <source>
        <dbReference type="SAM" id="Phobius"/>
    </source>
</evidence>
<keyword evidence="1" id="KW-0472">Membrane</keyword>
<feature type="transmembrane region" description="Helical" evidence="1">
    <location>
        <begin position="51"/>
        <end position="71"/>
    </location>
</feature>
<keyword evidence="3" id="KW-1185">Reference proteome</keyword>
<dbReference type="Proteomes" id="UP000278886">
    <property type="component" value="Chromosome"/>
</dbReference>
<name>A0A387BET2_9MICO</name>
<evidence type="ECO:0000313" key="3">
    <source>
        <dbReference type="Proteomes" id="UP000278886"/>
    </source>
</evidence>
<evidence type="ECO:0000313" key="2">
    <source>
        <dbReference type="EMBL" id="AYF96990.1"/>
    </source>
</evidence>
<dbReference type="CDD" id="cd21631">
    <property type="entry name" value="RHH_CopG_NikR-like"/>
    <property type="match status" value="1"/>
</dbReference>
<gene>
    <name evidence="2" type="ORF">D7I47_01110</name>
</gene>
<protein>
    <submittedName>
        <fullName evidence="2">Uncharacterized protein</fullName>
    </submittedName>
</protein>
<feature type="transmembrane region" description="Helical" evidence="1">
    <location>
        <begin position="114"/>
        <end position="135"/>
    </location>
</feature>
<dbReference type="EMBL" id="CP032630">
    <property type="protein sequence ID" value="AYF96990.1"/>
    <property type="molecule type" value="Genomic_DNA"/>
</dbReference>
<proteinExistence type="predicted"/>
<feature type="transmembrane region" description="Helical" evidence="1">
    <location>
        <begin position="184"/>
        <end position="206"/>
    </location>
</feature>
<organism evidence="2 3">
    <name type="scientific">Protaetiibacter intestinalis</name>
    <dbReference type="NCBI Taxonomy" id="2419774"/>
    <lineage>
        <taxon>Bacteria</taxon>
        <taxon>Bacillati</taxon>
        <taxon>Actinomycetota</taxon>
        <taxon>Actinomycetes</taxon>
        <taxon>Micrococcales</taxon>
        <taxon>Microbacteriaceae</taxon>
        <taxon>Protaetiibacter</taxon>
    </lineage>
</organism>
<dbReference type="OrthoDB" id="3578663at2"/>
<reference evidence="3" key="1">
    <citation type="submission" date="2018-09" db="EMBL/GenBank/DDBJ databases">
        <title>Genome sequencing of strain 2DFWR-13.</title>
        <authorList>
            <person name="Heo J."/>
            <person name="Kim S.-J."/>
            <person name="Kwon S.-W."/>
        </authorList>
    </citation>
    <scope>NUCLEOTIDE SEQUENCE [LARGE SCALE GENOMIC DNA]</scope>
    <source>
        <strain evidence="3">2DFWR-13</strain>
    </source>
</reference>